<protein>
    <submittedName>
        <fullName evidence="2">Uncharacterized protein</fullName>
    </submittedName>
</protein>
<dbReference type="RefSeq" id="WP_167363879.1">
    <property type="nucleotide sequence ID" value="NZ_FMTM01000003.1"/>
</dbReference>
<reference evidence="2 3" key="1">
    <citation type="submission" date="2016-10" db="EMBL/GenBank/DDBJ databases">
        <authorList>
            <person name="de Groot N.N."/>
        </authorList>
    </citation>
    <scope>NUCLEOTIDE SEQUENCE [LARGE SCALE GENOMIC DNA]</scope>
    <source>
        <strain evidence="2 3">CGMCC 1.3401</strain>
    </source>
</reference>
<evidence type="ECO:0000313" key="3">
    <source>
        <dbReference type="Proteomes" id="UP000199542"/>
    </source>
</evidence>
<organism evidence="2 3">
    <name type="scientific">Rhizobium mongolense subsp. loessense</name>
    <dbReference type="NCBI Taxonomy" id="158890"/>
    <lineage>
        <taxon>Bacteria</taxon>
        <taxon>Pseudomonadati</taxon>
        <taxon>Pseudomonadota</taxon>
        <taxon>Alphaproteobacteria</taxon>
        <taxon>Hyphomicrobiales</taxon>
        <taxon>Rhizobiaceae</taxon>
        <taxon>Rhizobium/Agrobacterium group</taxon>
        <taxon>Rhizobium</taxon>
    </lineage>
</organism>
<evidence type="ECO:0000256" key="1">
    <source>
        <dbReference type="SAM" id="MobiDB-lite"/>
    </source>
</evidence>
<proteinExistence type="predicted"/>
<accession>A0A1G4RF51</accession>
<dbReference type="Proteomes" id="UP000199542">
    <property type="component" value="Unassembled WGS sequence"/>
</dbReference>
<feature type="region of interest" description="Disordered" evidence="1">
    <location>
        <begin position="73"/>
        <end position="94"/>
    </location>
</feature>
<sequence length="119" mass="13181">MLIKFFRNGQGGGSGPVDYLVERDVVAYDQNRNAIRDERGDVILFAREPLPEVLRGDADRMRALIDALSPSRRRTRRTLPSNGMSWTPSRTLPLPGSKPTSAICFGCATRTRDASNCIS</sequence>
<dbReference type="AlphaFoldDB" id="A0A1G4RF51"/>
<gene>
    <name evidence="2" type="ORF">SAMN02927900_02488</name>
</gene>
<name>A0A1G4RF51_9HYPH</name>
<dbReference type="EMBL" id="FMTM01000003">
    <property type="protein sequence ID" value="SCW54809.1"/>
    <property type="molecule type" value="Genomic_DNA"/>
</dbReference>
<evidence type="ECO:0000313" key="2">
    <source>
        <dbReference type="EMBL" id="SCW54809.1"/>
    </source>
</evidence>